<protein>
    <recommendedName>
        <fullName evidence="3">F-box domain-containing protein</fullName>
    </recommendedName>
</protein>
<feature type="region of interest" description="Disordered" evidence="2">
    <location>
        <begin position="1"/>
        <end position="20"/>
    </location>
</feature>
<gene>
    <name evidence="4" type="ORF">R3P38DRAFT_240886</name>
</gene>
<keyword evidence="5" id="KW-1185">Reference proteome</keyword>
<evidence type="ECO:0000256" key="2">
    <source>
        <dbReference type="SAM" id="MobiDB-lite"/>
    </source>
</evidence>
<name>A0AAW0CXA7_9AGAR</name>
<proteinExistence type="predicted"/>
<feature type="domain" description="F-box" evidence="3">
    <location>
        <begin position="97"/>
        <end position="160"/>
    </location>
</feature>
<organism evidence="4 5">
    <name type="scientific">Favolaschia claudopus</name>
    <dbReference type="NCBI Taxonomy" id="2862362"/>
    <lineage>
        <taxon>Eukaryota</taxon>
        <taxon>Fungi</taxon>
        <taxon>Dikarya</taxon>
        <taxon>Basidiomycota</taxon>
        <taxon>Agaricomycotina</taxon>
        <taxon>Agaricomycetes</taxon>
        <taxon>Agaricomycetidae</taxon>
        <taxon>Agaricales</taxon>
        <taxon>Marasmiineae</taxon>
        <taxon>Mycenaceae</taxon>
        <taxon>Favolaschia</taxon>
    </lineage>
</organism>
<dbReference type="InterPro" id="IPR001810">
    <property type="entry name" value="F-box_dom"/>
</dbReference>
<evidence type="ECO:0000259" key="3">
    <source>
        <dbReference type="Pfam" id="PF12937"/>
    </source>
</evidence>
<accession>A0AAW0CXA7</accession>
<reference evidence="4 5" key="1">
    <citation type="journal article" date="2024" name="J Genomics">
        <title>Draft genome sequencing and assembly of Favolaschia claudopus CIRM-BRFM 2984 isolated from oak limbs.</title>
        <authorList>
            <person name="Navarro D."/>
            <person name="Drula E."/>
            <person name="Chaduli D."/>
            <person name="Cazenave R."/>
            <person name="Ahrendt S."/>
            <person name="Wang J."/>
            <person name="Lipzen A."/>
            <person name="Daum C."/>
            <person name="Barry K."/>
            <person name="Grigoriev I.V."/>
            <person name="Favel A."/>
            <person name="Rosso M.N."/>
            <person name="Martin F."/>
        </authorList>
    </citation>
    <scope>NUCLEOTIDE SEQUENCE [LARGE SCALE GENOMIC DNA]</scope>
    <source>
        <strain evidence="4 5">CIRM-BRFM 2984</strain>
    </source>
</reference>
<evidence type="ECO:0000313" key="5">
    <source>
        <dbReference type="Proteomes" id="UP001362999"/>
    </source>
</evidence>
<keyword evidence="1" id="KW-0175">Coiled coil</keyword>
<sequence>MSSPQVKMARRTGSGFTSPFLPTPAQIASIHRITRSGTLPPNPSSLQATVSLAKTELRRYDSEIDKLQKELDRLVSERETLFSYAASCRSVLSARQRLPTEVLVCIFELCFPHDAYQLGYQTSSKIEVRRISQYHLLKLAEVSFRWHQIAMGTPQLWSFITVNTSIWDMSRQRRQPQTLLKGLESSLLRSQNHPLHLQVDLTWQNYGDLVFQLLIKYAHKWKDVRIRSDAAPSTRSAKTLGRLERLETLELELGRKALDLENLEAPRLRHFTFRGKFDSLPASLPWNQLQTCTYGNHADPDTPIFSPLSVVRTANDSAAFTFRLTIYDQSVHETMISSNVRHLAFEITDPQRSIGSLFDALTLPCLQILEYRSPGWGRSPMWPYASFMALAHRSAFATHLIRLSIHATITEEELLEWLAELPCLEELSIFDTFVSERSYSNHTVVTDQLLQGLLCVPGEAPLVPKLRMLDVATVMDFTDSVYVDVVVSRIGKICDVDRSGVFDACIQRYPEQRKLSNKTWQRLKSLVEGGSLLFNIMEVELE</sequence>
<evidence type="ECO:0000256" key="1">
    <source>
        <dbReference type="SAM" id="Coils"/>
    </source>
</evidence>
<dbReference type="AlphaFoldDB" id="A0AAW0CXA7"/>
<comment type="caution">
    <text evidence="4">The sequence shown here is derived from an EMBL/GenBank/DDBJ whole genome shotgun (WGS) entry which is preliminary data.</text>
</comment>
<dbReference type="Proteomes" id="UP001362999">
    <property type="component" value="Unassembled WGS sequence"/>
</dbReference>
<dbReference type="Pfam" id="PF12937">
    <property type="entry name" value="F-box-like"/>
    <property type="match status" value="1"/>
</dbReference>
<feature type="coiled-coil region" evidence="1">
    <location>
        <begin position="50"/>
        <end position="77"/>
    </location>
</feature>
<evidence type="ECO:0000313" key="4">
    <source>
        <dbReference type="EMBL" id="KAK7043347.1"/>
    </source>
</evidence>
<dbReference type="EMBL" id="JAWWNJ010000012">
    <property type="protein sequence ID" value="KAK7043347.1"/>
    <property type="molecule type" value="Genomic_DNA"/>
</dbReference>